<evidence type="ECO:0000313" key="1">
    <source>
        <dbReference type="EMBL" id="KAJ1093929.1"/>
    </source>
</evidence>
<keyword evidence="2" id="KW-1185">Reference proteome</keyword>
<accession>A0AAV7LTH4</accession>
<name>A0AAV7LTH4_PLEWA</name>
<reference evidence="1" key="1">
    <citation type="journal article" date="2022" name="bioRxiv">
        <title>Sequencing and chromosome-scale assembly of the giantPleurodeles waltlgenome.</title>
        <authorList>
            <person name="Brown T."/>
            <person name="Elewa A."/>
            <person name="Iarovenko S."/>
            <person name="Subramanian E."/>
            <person name="Araus A.J."/>
            <person name="Petzold A."/>
            <person name="Susuki M."/>
            <person name="Suzuki K.-i.T."/>
            <person name="Hayashi T."/>
            <person name="Toyoda A."/>
            <person name="Oliveira C."/>
            <person name="Osipova E."/>
            <person name="Leigh N.D."/>
            <person name="Simon A."/>
            <person name="Yun M.H."/>
        </authorList>
    </citation>
    <scope>NUCLEOTIDE SEQUENCE</scope>
    <source>
        <strain evidence="1">20211129_DDA</strain>
        <tissue evidence="1">Liver</tissue>
    </source>
</reference>
<protein>
    <submittedName>
        <fullName evidence="1">Uncharacterized protein</fullName>
    </submittedName>
</protein>
<gene>
    <name evidence="1" type="ORF">NDU88_007017</name>
</gene>
<sequence length="82" mass="9124">MRPFLREICLRADESSSEGRGAGGGSAQSRVGGWNFHFSFLSAQEAYRVRLTRVCCRSGRLPGVRTRHRQSQKVYIALIAPA</sequence>
<proteinExistence type="predicted"/>
<organism evidence="1 2">
    <name type="scientific">Pleurodeles waltl</name>
    <name type="common">Iberian ribbed newt</name>
    <dbReference type="NCBI Taxonomy" id="8319"/>
    <lineage>
        <taxon>Eukaryota</taxon>
        <taxon>Metazoa</taxon>
        <taxon>Chordata</taxon>
        <taxon>Craniata</taxon>
        <taxon>Vertebrata</taxon>
        <taxon>Euteleostomi</taxon>
        <taxon>Amphibia</taxon>
        <taxon>Batrachia</taxon>
        <taxon>Caudata</taxon>
        <taxon>Salamandroidea</taxon>
        <taxon>Salamandridae</taxon>
        <taxon>Pleurodelinae</taxon>
        <taxon>Pleurodeles</taxon>
    </lineage>
</organism>
<comment type="caution">
    <text evidence="1">The sequence shown here is derived from an EMBL/GenBank/DDBJ whole genome shotgun (WGS) entry which is preliminary data.</text>
</comment>
<dbReference type="Proteomes" id="UP001066276">
    <property type="component" value="Chromosome 11"/>
</dbReference>
<dbReference type="EMBL" id="JANPWB010000015">
    <property type="protein sequence ID" value="KAJ1093929.1"/>
    <property type="molecule type" value="Genomic_DNA"/>
</dbReference>
<dbReference type="AlphaFoldDB" id="A0AAV7LTH4"/>
<evidence type="ECO:0000313" key="2">
    <source>
        <dbReference type="Proteomes" id="UP001066276"/>
    </source>
</evidence>